<evidence type="ECO:0000313" key="2">
    <source>
        <dbReference type="Proteomes" id="UP000190460"/>
    </source>
</evidence>
<organism evidence="1 2">
    <name type="scientific">Thiothrix eikelboomii</name>
    <dbReference type="NCBI Taxonomy" id="92487"/>
    <lineage>
        <taxon>Bacteria</taxon>
        <taxon>Pseudomonadati</taxon>
        <taxon>Pseudomonadota</taxon>
        <taxon>Gammaproteobacteria</taxon>
        <taxon>Thiotrichales</taxon>
        <taxon>Thiotrichaceae</taxon>
        <taxon>Thiothrix</taxon>
    </lineage>
</organism>
<name>A0A1T4W5R4_9GAMM</name>
<dbReference type="EMBL" id="FUYB01000003">
    <property type="protein sequence ID" value="SKA72388.1"/>
    <property type="molecule type" value="Genomic_DNA"/>
</dbReference>
<dbReference type="AlphaFoldDB" id="A0A1T4W5R4"/>
<proteinExistence type="predicted"/>
<dbReference type="Pfam" id="PF05930">
    <property type="entry name" value="Phage_AlpA"/>
    <property type="match status" value="1"/>
</dbReference>
<gene>
    <name evidence="1" type="ORF">SAMN02745130_01058</name>
</gene>
<dbReference type="RefSeq" id="WP_159448575.1">
    <property type="nucleotide sequence ID" value="NZ_FUYB01000003.1"/>
</dbReference>
<dbReference type="InterPro" id="IPR009061">
    <property type="entry name" value="DNA-bd_dom_put_sf"/>
</dbReference>
<dbReference type="OrthoDB" id="5298532at2"/>
<dbReference type="SUPFAM" id="SSF46955">
    <property type="entry name" value="Putative DNA-binding domain"/>
    <property type="match status" value="1"/>
</dbReference>
<protein>
    <submittedName>
        <fullName evidence="1">Transcriptional regulator, AlpA family</fullName>
    </submittedName>
</protein>
<accession>A0A1T4W5R4</accession>
<reference evidence="1 2" key="1">
    <citation type="submission" date="2017-02" db="EMBL/GenBank/DDBJ databases">
        <authorList>
            <person name="Peterson S.W."/>
        </authorList>
    </citation>
    <scope>NUCLEOTIDE SEQUENCE [LARGE SCALE GENOMIC DNA]</scope>
    <source>
        <strain evidence="1 2">ATCC 49788</strain>
    </source>
</reference>
<dbReference type="STRING" id="92487.SAMN02745130_01058"/>
<dbReference type="Proteomes" id="UP000190460">
    <property type="component" value="Unassembled WGS sequence"/>
</dbReference>
<dbReference type="Gene3D" id="1.10.238.160">
    <property type="match status" value="1"/>
</dbReference>
<sequence length="91" mass="10262">MSNQNTNDELQTLLEFVKRAAAPEEKLLNDKDVAEKLAISRASVWRFVSEGKLPRPVRLSESTQRWKASELNNYLASLQAEESNLSSTSPQ</sequence>
<keyword evidence="2" id="KW-1185">Reference proteome</keyword>
<evidence type="ECO:0000313" key="1">
    <source>
        <dbReference type="EMBL" id="SKA72388.1"/>
    </source>
</evidence>
<dbReference type="InterPro" id="IPR010260">
    <property type="entry name" value="AlpA"/>
</dbReference>